<dbReference type="EMBL" id="NJEU01000008">
    <property type="protein sequence ID" value="PHH83572.1"/>
    <property type="molecule type" value="Genomic_DNA"/>
</dbReference>
<keyword evidence="4" id="KW-1185">Reference proteome</keyword>
<name>A0A2C5ZUM1_9HYPO</name>
<comment type="caution">
    <text evidence="3">The sequence shown here is derived from an EMBL/GenBank/DDBJ whole genome shotgun (WGS) entry which is preliminary data.</text>
</comment>
<feature type="compositionally biased region" description="Basic residues" evidence="2">
    <location>
        <begin position="21"/>
        <end position="30"/>
    </location>
</feature>
<evidence type="ECO:0000313" key="3">
    <source>
        <dbReference type="EMBL" id="PHH83572.1"/>
    </source>
</evidence>
<accession>A0A2C5ZUM1</accession>
<feature type="compositionally biased region" description="Basic residues" evidence="2">
    <location>
        <begin position="73"/>
        <end position="82"/>
    </location>
</feature>
<evidence type="ECO:0000313" key="4">
    <source>
        <dbReference type="Proteomes" id="UP000224854"/>
    </source>
</evidence>
<evidence type="ECO:0008006" key="5">
    <source>
        <dbReference type="Google" id="ProtNLM"/>
    </source>
</evidence>
<reference evidence="3 4" key="1">
    <citation type="submission" date="2017-06" db="EMBL/GenBank/DDBJ databases">
        <title>Ant-infecting Ophiocordyceps genomes reveal a high diversity of potential behavioral manipulation genes and a possible major role for enterotoxins.</title>
        <authorList>
            <person name="De Bekker C."/>
            <person name="Evans H.C."/>
            <person name="Brachmann A."/>
            <person name="Hughes D.P."/>
        </authorList>
    </citation>
    <scope>NUCLEOTIDE SEQUENCE [LARGE SCALE GENOMIC DNA]</scope>
    <source>
        <strain evidence="3 4">1348a</strain>
    </source>
</reference>
<protein>
    <recommendedName>
        <fullName evidence="5">Pre-mRNA-splicing factor CWC26</fullName>
    </recommendedName>
</protein>
<dbReference type="GO" id="GO:0003723">
    <property type="term" value="F:RNA binding"/>
    <property type="evidence" value="ECO:0007669"/>
    <property type="project" value="TreeGrafter"/>
</dbReference>
<dbReference type="InterPro" id="IPR051112">
    <property type="entry name" value="CWC26_splicing_factor"/>
</dbReference>
<gene>
    <name evidence="3" type="ORF">CDD82_7133</name>
</gene>
<feature type="compositionally biased region" description="Basic and acidic residues" evidence="2">
    <location>
        <begin position="157"/>
        <end position="173"/>
    </location>
</feature>
<dbReference type="OrthoDB" id="6022at2759"/>
<feature type="compositionally biased region" description="Polar residues" evidence="2">
    <location>
        <begin position="143"/>
        <end position="152"/>
    </location>
</feature>
<dbReference type="Pfam" id="PF09736">
    <property type="entry name" value="Bud13"/>
    <property type="match status" value="1"/>
</dbReference>
<dbReference type="GO" id="GO:0005684">
    <property type="term" value="C:U2-type spliceosomal complex"/>
    <property type="evidence" value="ECO:0007669"/>
    <property type="project" value="TreeGrafter"/>
</dbReference>
<dbReference type="InterPro" id="IPR018609">
    <property type="entry name" value="Bud13"/>
</dbReference>
<organism evidence="3 4">
    <name type="scientific">Ophiocordyceps australis</name>
    <dbReference type="NCBI Taxonomy" id="1399860"/>
    <lineage>
        <taxon>Eukaryota</taxon>
        <taxon>Fungi</taxon>
        <taxon>Dikarya</taxon>
        <taxon>Ascomycota</taxon>
        <taxon>Pezizomycotina</taxon>
        <taxon>Sordariomycetes</taxon>
        <taxon>Hypocreomycetidae</taxon>
        <taxon>Hypocreales</taxon>
        <taxon>Ophiocordycipitaceae</taxon>
        <taxon>Ophiocordyceps</taxon>
    </lineage>
</organism>
<comment type="similarity">
    <text evidence="1">Belongs to the CWC26 family.</text>
</comment>
<feature type="region of interest" description="Disordered" evidence="2">
    <location>
        <begin position="143"/>
        <end position="173"/>
    </location>
</feature>
<dbReference type="GO" id="GO:0070274">
    <property type="term" value="C:RES complex"/>
    <property type="evidence" value="ECO:0007669"/>
    <property type="project" value="TreeGrafter"/>
</dbReference>
<sequence length="329" mass="36782">MPSDLSDYLATRYLVADPKKSSSKKRKRKQSGASSALLITDDDATWAQPSTLHDEEADDGPVIASEATADFRKVKKSNWKRVGRPDDEKSSAAAEDSSFKDADAILTAVAAEKQAANAEDDEAPIIESNENIVDLSDGKYTGLQSSAAASTQLRRRQASEKKRSKEKEEETVYRDATGRRVDVSMKRAEARRAAAEAHKKEVEAKQKLMGQVQLDQARKRKELLQDAQLMPLARTADDEQLNKDLKEEQRWNDPISQFVSQKQTAAAGAKSSKRQPVYTGAALPNRYGIKPGYRWDGVDRGNGFEAERFKAVNRRERNKALQYSWQMDE</sequence>
<evidence type="ECO:0000256" key="2">
    <source>
        <dbReference type="SAM" id="MobiDB-lite"/>
    </source>
</evidence>
<proteinExistence type="inferred from homology"/>
<feature type="region of interest" description="Disordered" evidence="2">
    <location>
        <begin position="18"/>
        <end position="98"/>
    </location>
</feature>
<dbReference type="Proteomes" id="UP000224854">
    <property type="component" value="Unassembled WGS sequence"/>
</dbReference>
<dbReference type="GO" id="GO:0000398">
    <property type="term" value="P:mRNA splicing, via spliceosome"/>
    <property type="evidence" value="ECO:0007669"/>
    <property type="project" value="TreeGrafter"/>
</dbReference>
<dbReference type="PANTHER" id="PTHR31809">
    <property type="entry name" value="BUD13 HOMOLOG"/>
    <property type="match status" value="1"/>
</dbReference>
<dbReference type="PANTHER" id="PTHR31809:SF0">
    <property type="entry name" value="BUD13 HOMOLOG"/>
    <property type="match status" value="1"/>
</dbReference>
<evidence type="ECO:0000256" key="1">
    <source>
        <dbReference type="ARBA" id="ARBA00011069"/>
    </source>
</evidence>
<dbReference type="AlphaFoldDB" id="A0A2C5ZUM1"/>